<feature type="signal peptide" evidence="1">
    <location>
        <begin position="1"/>
        <end position="23"/>
    </location>
</feature>
<dbReference type="PROSITE" id="PS51257">
    <property type="entry name" value="PROKAR_LIPOPROTEIN"/>
    <property type="match status" value="1"/>
</dbReference>
<accession>A0A956NIA5</accession>
<evidence type="ECO:0000256" key="1">
    <source>
        <dbReference type="SAM" id="SignalP"/>
    </source>
</evidence>
<sequence>MSKMKWIAVALVVMALMATGCKSKDEDAPSRSITAPPGVPSLEIEAGVGPASAVEGTKAPSY</sequence>
<name>A0A956NIA5_UNCEI</name>
<reference evidence="2" key="1">
    <citation type="submission" date="2020-04" db="EMBL/GenBank/DDBJ databases">
        <authorList>
            <person name="Zhang T."/>
        </authorList>
    </citation>
    <scope>NUCLEOTIDE SEQUENCE</scope>
    <source>
        <strain evidence="2">HKST-UBA02</strain>
    </source>
</reference>
<feature type="chain" id="PRO_5036704134" evidence="1">
    <location>
        <begin position="24"/>
        <end position="62"/>
    </location>
</feature>
<protein>
    <submittedName>
        <fullName evidence="2">Uncharacterized protein</fullName>
    </submittedName>
</protein>
<reference evidence="2" key="2">
    <citation type="journal article" date="2021" name="Microbiome">
        <title>Successional dynamics and alternative stable states in a saline activated sludge microbial community over 9 years.</title>
        <authorList>
            <person name="Wang Y."/>
            <person name="Ye J."/>
            <person name="Ju F."/>
            <person name="Liu L."/>
            <person name="Boyd J.A."/>
            <person name="Deng Y."/>
            <person name="Parks D.H."/>
            <person name="Jiang X."/>
            <person name="Yin X."/>
            <person name="Woodcroft B.J."/>
            <person name="Tyson G.W."/>
            <person name="Hugenholtz P."/>
            <person name="Polz M.F."/>
            <person name="Zhang T."/>
        </authorList>
    </citation>
    <scope>NUCLEOTIDE SEQUENCE</scope>
    <source>
        <strain evidence="2">HKST-UBA02</strain>
    </source>
</reference>
<evidence type="ECO:0000313" key="2">
    <source>
        <dbReference type="EMBL" id="MCA9757559.1"/>
    </source>
</evidence>
<gene>
    <name evidence="2" type="ORF">KDA27_17270</name>
</gene>
<proteinExistence type="predicted"/>
<evidence type="ECO:0000313" key="3">
    <source>
        <dbReference type="Proteomes" id="UP000739538"/>
    </source>
</evidence>
<organism evidence="2 3">
    <name type="scientific">Eiseniibacteriota bacterium</name>
    <dbReference type="NCBI Taxonomy" id="2212470"/>
    <lineage>
        <taxon>Bacteria</taxon>
        <taxon>Candidatus Eiseniibacteriota</taxon>
    </lineage>
</organism>
<dbReference type="Proteomes" id="UP000739538">
    <property type="component" value="Unassembled WGS sequence"/>
</dbReference>
<comment type="caution">
    <text evidence="2">The sequence shown here is derived from an EMBL/GenBank/DDBJ whole genome shotgun (WGS) entry which is preliminary data.</text>
</comment>
<dbReference type="AlphaFoldDB" id="A0A956NIA5"/>
<keyword evidence="1" id="KW-0732">Signal</keyword>
<dbReference type="EMBL" id="JAGQHS010000105">
    <property type="protein sequence ID" value="MCA9757559.1"/>
    <property type="molecule type" value="Genomic_DNA"/>
</dbReference>